<dbReference type="SFLD" id="SFLDS00019">
    <property type="entry name" value="Glutathione_Transferase_(cytos"/>
    <property type="match status" value="1"/>
</dbReference>
<proteinExistence type="predicted"/>
<dbReference type="SFLD" id="SFLDG00358">
    <property type="entry name" value="Main_(cytGST)"/>
    <property type="match status" value="1"/>
</dbReference>
<dbReference type="Pfam" id="PF00043">
    <property type="entry name" value="GST_C"/>
    <property type="match status" value="1"/>
</dbReference>
<dbReference type="InterPro" id="IPR045073">
    <property type="entry name" value="Omega/Tau-like"/>
</dbReference>
<evidence type="ECO:0000256" key="3">
    <source>
        <dbReference type="ARBA" id="ARBA00047960"/>
    </source>
</evidence>
<dbReference type="GO" id="GO:0004364">
    <property type="term" value="F:glutathione transferase activity"/>
    <property type="evidence" value="ECO:0007669"/>
    <property type="project" value="UniProtKB-EC"/>
</dbReference>
<dbReference type="SFLD" id="SFLDG01152">
    <property type="entry name" value="Main.3:_Omega-_and_Tau-like"/>
    <property type="match status" value="1"/>
</dbReference>
<dbReference type="FunFam" id="3.40.30.10:FF:000014">
    <property type="entry name" value="Tau class glutathione S-transferase"/>
    <property type="match status" value="1"/>
</dbReference>
<dbReference type="Gene3D" id="1.20.1050.10">
    <property type="match status" value="1"/>
</dbReference>
<dbReference type="EMBL" id="OIVN01005223">
    <property type="protein sequence ID" value="SPD21431.1"/>
    <property type="molecule type" value="Genomic_DNA"/>
</dbReference>
<dbReference type="CDD" id="cd03185">
    <property type="entry name" value="GST_C_Tau"/>
    <property type="match status" value="1"/>
</dbReference>
<dbReference type="PANTHER" id="PTHR11260:SF676">
    <property type="entry name" value="GLUTATHIONE S-TRANSFERASE U8"/>
    <property type="match status" value="1"/>
</dbReference>
<dbReference type="InterPro" id="IPR045074">
    <property type="entry name" value="GST_C_Tau"/>
</dbReference>
<feature type="compositionally biased region" description="Basic and acidic residues" evidence="4">
    <location>
        <begin position="455"/>
        <end position="465"/>
    </location>
</feature>
<dbReference type="InterPro" id="IPR004045">
    <property type="entry name" value="Glutathione_S-Trfase_N"/>
</dbReference>
<dbReference type="GO" id="GO:0006749">
    <property type="term" value="P:glutathione metabolic process"/>
    <property type="evidence" value="ECO:0007669"/>
    <property type="project" value="InterPro"/>
</dbReference>
<dbReference type="AlphaFoldDB" id="A0A2N9IC36"/>
<dbReference type="PROSITE" id="PS50404">
    <property type="entry name" value="GST_NTER"/>
    <property type="match status" value="1"/>
</dbReference>
<evidence type="ECO:0000256" key="1">
    <source>
        <dbReference type="ARBA" id="ARBA00012452"/>
    </source>
</evidence>
<accession>A0A2N9IC36</accession>
<keyword evidence="2" id="KW-0808">Transferase</keyword>
<dbReference type="GO" id="GO:0005737">
    <property type="term" value="C:cytoplasm"/>
    <property type="evidence" value="ECO:0007669"/>
    <property type="project" value="TreeGrafter"/>
</dbReference>
<sequence>MEEVKLFGVWPSPYSYRVIWALELKGVKYEYVQEDLANKSELLLRYNPVHKKVPVLVHNEKPIVESTVILEYIEETWPHNPLLPRDPHERALSRSTLVGFYVTVGEEQEKATKEVRELLKIIEEQGLGGKKYFGGDKIGLADLVFGFIPVWLGVLEEAAGVKVLNPDDFPRLHLARVLEEVAGVKVLNPDDFPRLHVWIKNFERAAEGKEIHSVEGQISGAASDTKEGQEERIITLRPLNMEDFRQAKSEVAASFATEEISYNGVTQKTNSSSPCRFRFGPVRVRSGLGLVRFKAGPVRLMRRARSVPGVCWRVPGVRWRVSGMCWHALSTCWRVGGAAGTSTWRVAARGISGEAVLHAILQIRGRGTLWRYLLLDSMLRGAETGQIEVENEQISRGGSRSFQAEAELIGAETEKIVSEEQIEVETEQIKAETEQIGTETEQIKAETEQIGAETEQIKARRDRLL</sequence>
<dbReference type="PANTHER" id="PTHR11260">
    <property type="entry name" value="GLUTATHIONE S-TRANSFERASE, GST, SUPERFAMILY, GST DOMAIN CONTAINING"/>
    <property type="match status" value="1"/>
</dbReference>
<dbReference type="CDD" id="cd03058">
    <property type="entry name" value="GST_N_Tau"/>
    <property type="match status" value="1"/>
</dbReference>
<dbReference type="Pfam" id="PF02798">
    <property type="entry name" value="GST_N"/>
    <property type="match status" value="1"/>
</dbReference>
<dbReference type="InterPro" id="IPR040079">
    <property type="entry name" value="Glutathione_S-Trfase"/>
</dbReference>
<name>A0A2N9IC36_FAGSY</name>
<evidence type="ECO:0000256" key="2">
    <source>
        <dbReference type="ARBA" id="ARBA00022679"/>
    </source>
</evidence>
<reference evidence="6" key="1">
    <citation type="submission" date="2018-02" db="EMBL/GenBank/DDBJ databases">
        <authorList>
            <person name="Cohen D.B."/>
            <person name="Kent A.D."/>
        </authorList>
    </citation>
    <scope>NUCLEOTIDE SEQUENCE</scope>
</reference>
<protein>
    <recommendedName>
        <fullName evidence="1">glutathione transferase</fullName>
        <ecNumber evidence="1">2.5.1.18</ecNumber>
    </recommendedName>
</protein>
<evidence type="ECO:0000313" key="6">
    <source>
        <dbReference type="EMBL" id="SPD21431.1"/>
    </source>
</evidence>
<gene>
    <name evidence="6" type="ORF">FSB_LOCUS49313</name>
</gene>
<dbReference type="InterPro" id="IPR036249">
    <property type="entry name" value="Thioredoxin-like_sf"/>
</dbReference>
<dbReference type="InterPro" id="IPR004046">
    <property type="entry name" value="GST_C"/>
</dbReference>
<feature type="region of interest" description="Disordered" evidence="4">
    <location>
        <begin position="432"/>
        <end position="465"/>
    </location>
</feature>
<evidence type="ECO:0000259" key="5">
    <source>
        <dbReference type="PROSITE" id="PS50404"/>
    </source>
</evidence>
<comment type="catalytic activity">
    <reaction evidence="3">
        <text>RX + glutathione = an S-substituted glutathione + a halide anion + H(+)</text>
        <dbReference type="Rhea" id="RHEA:16437"/>
        <dbReference type="ChEBI" id="CHEBI:15378"/>
        <dbReference type="ChEBI" id="CHEBI:16042"/>
        <dbReference type="ChEBI" id="CHEBI:17792"/>
        <dbReference type="ChEBI" id="CHEBI:57925"/>
        <dbReference type="ChEBI" id="CHEBI:90779"/>
        <dbReference type="EC" id="2.5.1.18"/>
    </reaction>
</comment>
<dbReference type="Gene3D" id="3.40.30.10">
    <property type="entry name" value="Glutaredoxin"/>
    <property type="match status" value="1"/>
</dbReference>
<evidence type="ECO:0000256" key="4">
    <source>
        <dbReference type="SAM" id="MobiDB-lite"/>
    </source>
</evidence>
<feature type="domain" description="GST N-terminal" evidence="5">
    <location>
        <begin position="2"/>
        <end position="81"/>
    </location>
</feature>
<dbReference type="InterPro" id="IPR036282">
    <property type="entry name" value="Glutathione-S-Trfase_C_sf"/>
</dbReference>
<dbReference type="EC" id="2.5.1.18" evidence="1"/>
<dbReference type="SUPFAM" id="SSF52833">
    <property type="entry name" value="Thioredoxin-like"/>
    <property type="match status" value="1"/>
</dbReference>
<dbReference type="SUPFAM" id="SSF47616">
    <property type="entry name" value="GST C-terminal domain-like"/>
    <property type="match status" value="1"/>
</dbReference>
<organism evidence="6">
    <name type="scientific">Fagus sylvatica</name>
    <name type="common">Beechnut</name>
    <dbReference type="NCBI Taxonomy" id="28930"/>
    <lineage>
        <taxon>Eukaryota</taxon>
        <taxon>Viridiplantae</taxon>
        <taxon>Streptophyta</taxon>
        <taxon>Embryophyta</taxon>
        <taxon>Tracheophyta</taxon>
        <taxon>Spermatophyta</taxon>
        <taxon>Magnoliopsida</taxon>
        <taxon>eudicotyledons</taxon>
        <taxon>Gunneridae</taxon>
        <taxon>Pentapetalae</taxon>
        <taxon>rosids</taxon>
        <taxon>fabids</taxon>
        <taxon>Fagales</taxon>
        <taxon>Fagaceae</taxon>
        <taxon>Fagus</taxon>
    </lineage>
</organism>